<dbReference type="eggNOG" id="COG0456">
    <property type="taxonomic scope" value="Bacteria"/>
</dbReference>
<dbReference type="CDD" id="cd04301">
    <property type="entry name" value="NAT_SF"/>
    <property type="match status" value="1"/>
</dbReference>
<reference evidence="4 5" key="1">
    <citation type="journal article" date="2014" name="Antonie Van Leeuwenhoek">
        <title>Hyphomonas beringensis sp. nov. and Hyphomonas chukchiensis sp. nov., isolated from surface seawater of the Bering Sea and Chukchi Sea.</title>
        <authorList>
            <person name="Li C."/>
            <person name="Lai Q."/>
            <person name="Li G."/>
            <person name="Dong C."/>
            <person name="Wang J."/>
            <person name="Liao Y."/>
            <person name="Shao Z."/>
        </authorList>
    </citation>
    <scope>NUCLEOTIDE SEQUENCE [LARGE SCALE GENOMIC DNA]</scope>
    <source>
        <strain evidence="4 5">MHS-2</strain>
    </source>
</reference>
<dbReference type="STRING" id="1280950.HJO_10139"/>
<dbReference type="AlphaFoldDB" id="A0A059FP41"/>
<evidence type="ECO:0000259" key="3">
    <source>
        <dbReference type="PROSITE" id="PS51186"/>
    </source>
</evidence>
<dbReference type="EMBL" id="ARYK01000004">
    <property type="protein sequence ID" value="KCZ92387.1"/>
    <property type="molecule type" value="Genomic_DNA"/>
</dbReference>
<dbReference type="GO" id="GO:0016747">
    <property type="term" value="F:acyltransferase activity, transferring groups other than amino-acyl groups"/>
    <property type="evidence" value="ECO:0007669"/>
    <property type="project" value="InterPro"/>
</dbReference>
<protein>
    <submittedName>
        <fullName evidence="4">Acetyltransferase</fullName>
    </submittedName>
</protein>
<dbReference type="OrthoDB" id="9806849at2"/>
<dbReference type="Proteomes" id="UP000025171">
    <property type="component" value="Unassembled WGS sequence"/>
</dbReference>
<dbReference type="PANTHER" id="PTHR43877">
    <property type="entry name" value="AMINOALKYLPHOSPHONATE N-ACETYLTRANSFERASE-RELATED-RELATED"/>
    <property type="match status" value="1"/>
</dbReference>
<comment type="caution">
    <text evidence="4">The sequence shown here is derived from an EMBL/GenBank/DDBJ whole genome shotgun (WGS) entry which is preliminary data.</text>
</comment>
<evidence type="ECO:0000313" key="5">
    <source>
        <dbReference type="Proteomes" id="UP000025171"/>
    </source>
</evidence>
<dbReference type="InterPro" id="IPR016181">
    <property type="entry name" value="Acyl_CoA_acyltransferase"/>
</dbReference>
<dbReference type="InterPro" id="IPR000182">
    <property type="entry name" value="GNAT_dom"/>
</dbReference>
<proteinExistence type="predicted"/>
<dbReference type="SUPFAM" id="SSF55729">
    <property type="entry name" value="Acyl-CoA N-acyltransferases (Nat)"/>
    <property type="match status" value="1"/>
</dbReference>
<dbReference type="PROSITE" id="PS51186">
    <property type="entry name" value="GNAT"/>
    <property type="match status" value="1"/>
</dbReference>
<sequence length="150" mass="16366">MRLRPPRQDELATLSDLCLRSKAVWDYPPDMLESFRTELTLTEADTAADMIVVADDRRGIAGVVQVSVEGDTATLEKLFVEPTRFGEGTGRMMYVWACRIAQGAGARQMAIDADPGAVAFYRHMGAEPAGEAESGSIPGRMLPRLVHRVG</sequence>
<evidence type="ECO:0000256" key="2">
    <source>
        <dbReference type="ARBA" id="ARBA00023315"/>
    </source>
</evidence>
<evidence type="ECO:0000256" key="1">
    <source>
        <dbReference type="ARBA" id="ARBA00022679"/>
    </source>
</evidence>
<dbReference type="Pfam" id="PF13508">
    <property type="entry name" value="Acetyltransf_7"/>
    <property type="match status" value="1"/>
</dbReference>
<keyword evidence="1 4" id="KW-0808">Transferase</keyword>
<feature type="domain" description="N-acetyltransferase" evidence="3">
    <location>
        <begin position="1"/>
        <end position="143"/>
    </location>
</feature>
<name>A0A059FP41_9PROT</name>
<keyword evidence="2" id="KW-0012">Acyltransferase</keyword>
<accession>A0A059FP41</accession>
<dbReference type="Gene3D" id="3.40.630.30">
    <property type="match status" value="1"/>
</dbReference>
<dbReference type="RefSeq" id="WP_035616611.1">
    <property type="nucleotide sequence ID" value="NZ_ARYK01000004.1"/>
</dbReference>
<evidence type="ECO:0000313" key="4">
    <source>
        <dbReference type="EMBL" id="KCZ92387.1"/>
    </source>
</evidence>
<gene>
    <name evidence="4" type="ORF">HJO_10139</name>
</gene>
<organism evidence="4 5">
    <name type="scientific">Hyphomonas johnsonii MHS-2</name>
    <dbReference type="NCBI Taxonomy" id="1280950"/>
    <lineage>
        <taxon>Bacteria</taxon>
        <taxon>Pseudomonadati</taxon>
        <taxon>Pseudomonadota</taxon>
        <taxon>Alphaproteobacteria</taxon>
        <taxon>Hyphomonadales</taxon>
        <taxon>Hyphomonadaceae</taxon>
        <taxon>Hyphomonas</taxon>
    </lineage>
</organism>
<dbReference type="InterPro" id="IPR050832">
    <property type="entry name" value="Bact_Acetyltransf"/>
</dbReference>
<dbReference type="PATRIC" id="fig|1280950.3.peg.2027"/>
<dbReference type="PANTHER" id="PTHR43877:SF2">
    <property type="entry name" value="AMINOALKYLPHOSPHONATE N-ACETYLTRANSFERASE-RELATED"/>
    <property type="match status" value="1"/>
</dbReference>
<keyword evidence="5" id="KW-1185">Reference proteome</keyword>